<gene>
    <name evidence="8" type="ORF">S01H4_34577</name>
</gene>
<evidence type="ECO:0000256" key="3">
    <source>
        <dbReference type="ARBA" id="ARBA00022692"/>
    </source>
</evidence>
<keyword evidence="3 6" id="KW-0812">Transmembrane</keyword>
<evidence type="ECO:0000256" key="4">
    <source>
        <dbReference type="ARBA" id="ARBA00022989"/>
    </source>
</evidence>
<protein>
    <recommendedName>
        <fullName evidence="7">ABC3 transporter permease C-terminal domain-containing protein</fullName>
    </recommendedName>
</protein>
<keyword evidence="2" id="KW-1003">Cell membrane</keyword>
<comment type="caution">
    <text evidence="8">The sequence shown here is derived from an EMBL/GenBank/DDBJ whole genome shotgun (WGS) entry which is preliminary data.</text>
</comment>
<reference evidence="8" key="1">
    <citation type="journal article" date="2014" name="Front. Microbiol.">
        <title>High frequency of phylogenetically diverse reductive dehalogenase-homologous genes in deep subseafloor sedimentary metagenomes.</title>
        <authorList>
            <person name="Kawai M."/>
            <person name="Futagami T."/>
            <person name="Toyoda A."/>
            <person name="Takaki Y."/>
            <person name="Nishi S."/>
            <person name="Hori S."/>
            <person name="Arai W."/>
            <person name="Tsubouchi T."/>
            <person name="Morono Y."/>
            <person name="Uchiyama I."/>
            <person name="Ito T."/>
            <person name="Fujiyama A."/>
            <person name="Inagaki F."/>
            <person name="Takami H."/>
        </authorList>
    </citation>
    <scope>NUCLEOTIDE SEQUENCE</scope>
    <source>
        <strain evidence="8">Expedition CK06-06</strain>
    </source>
</reference>
<sequence>YNYQKGNILEKAKDFLIMRAVGAKYKSIKKILFLEAFYMIIPSLLLSMGIGMIINSLVLFDRVYLPSLSLPIIIVGLLFIAFLAFNYISLFPILSKIKKFTIKDFDIW</sequence>
<name>X1BRA1_9ZZZZ</name>
<evidence type="ECO:0000313" key="8">
    <source>
        <dbReference type="EMBL" id="GAG74686.1"/>
    </source>
</evidence>
<feature type="transmembrane region" description="Helical" evidence="6">
    <location>
        <begin position="72"/>
        <end position="94"/>
    </location>
</feature>
<dbReference type="Pfam" id="PF02687">
    <property type="entry name" value="FtsX"/>
    <property type="match status" value="1"/>
</dbReference>
<feature type="transmembrane region" description="Helical" evidence="6">
    <location>
        <begin position="36"/>
        <end position="60"/>
    </location>
</feature>
<feature type="domain" description="ABC3 transporter permease C-terminal" evidence="7">
    <location>
        <begin position="6"/>
        <end position="100"/>
    </location>
</feature>
<organism evidence="8">
    <name type="scientific">marine sediment metagenome</name>
    <dbReference type="NCBI Taxonomy" id="412755"/>
    <lineage>
        <taxon>unclassified sequences</taxon>
        <taxon>metagenomes</taxon>
        <taxon>ecological metagenomes</taxon>
    </lineage>
</organism>
<keyword evidence="5 6" id="KW-0472">Membrane</keyword>
<evidence type="ECO:0000256" key="2">
    <source>
        <dbReference type="ARBA" id="ARBA00022475"/>
    </source>
</evidence>
<dbReference type="InterPro" id="IPR003838">
    <property type="entry name" value="ABC3_permease_C"/>
</dbReference>
<dbReference type="EMBL" id="BART01018307">
    <property type="protein sequence ID" value="GAG74686.1"/>
    <property type="molecule type" value="Genomic_DNA"/>
</dbReference>
<evidence type="ECO:0000256" key="1">
    <source>
        <dbReference type="ARBA" id="ARBA00004651"/>
    </source>
</evidence>
<evidence type="ECO:0000256" key="6">
    <source>
        <dbReference type="SAM" id="Phobius"/>
    </source>
</evidence>
<evidence type="ECO:0000259" key="7">
    <source>
        <dbReference type="Pfam" id="PF02687"/>
    </source>
</evidence>
<dbReference type="GO" id="GO:0005886">
    <property type="term" value="C:plasma membrane"/>
    <property type="evidence" value="ECO:0007669"/>
    <property type="project" value="UniProtKB-SubCell"/>
</dbReference>
<feature type="non-terminal residue" evidence="8">
    <location>
        <position position="1"/>
    </location>
</feature>
<dbReference type="AlphaFoldDB" id="X1BRA1"/>
<proteinExistence type="predicted"/>
<evidence type="ECO:0000256" key="5">
    <source>
        <dbReference type="ARBA" id="ARBA00023136"/>
    </source>
</evidence>
<comment type="subcellular location">
    <subcellularLocation>
        <location evidence="1">Cell membrane</location>
        <topology evidence="1">Multi-pass membrane protein</topology>
    </subcellularLocation>
</comment>
<accession>X1BRA1</accession>
<keyword evidence="4 6" id="KW-1133">Transmembrane helix</keyword>